<gene>
    <name evidence="1" type="ORF">FCIRC_8982</name>
</gene>
<dbReference type="EMBL" id="JAAQPE010000312">
    <property type="protein sequence ID" value="KAF5670344.1"/>
    <property type="molecule type" value="Genomic_DNA"/>
</dbReference>
<reference evidence="1 2" key="2">
    <citation type="submission" date="2020-05" db="EMBL/GenBank/DDBJ databases">
        <title>Identification and distribution of gene clusters putatively required for synthesis of sphingolipid metabolism inhibitors in phylogenetically diverse species of the filamentous fungus Fusarium.</title>
        <authorList>
            <person name="Kim H.-S."/>
            <person name="Busman M."/>
            <person name="Brown D.W."/>
            <person name="Divon H."/>
            <person name="Uhlig S."/>
            <person name="Proctor R.H."/>
        </authorList>
    </citation>
    <scope>NUCLEOTIDE SEQUENCE [LARGE SCALE GENOMIC DNA]</scope>
    <source>
        <strain evidence="1 2">NRRL 25331</strain>
    </source>
</reference>
<sequence>MSMLPTIAHALAEFVYDKDINFTSFTAPDEVPCFLCLMTIHRDSRLLCVAKDSAKPTCLCCLNSNKKCGSIPREILGAAQFYWNHVRRLQTLAAKPDPPDVLDSTEVWRVCCGRDTVVRLRCLRNALPCLPDADKTPYESDDGDVEDLPRELKDTLTTQMNGARARGCTVPVCCPNVAGMAPLSRGPSQALSRKRKRNNA</sequence>
<accession>A0A8H5TDS0</accession>
<comment type="caution">
    <text evidence="1">The sequence shown here is derived from an EMBL/GenBank/DDBJ whole genome shotgun (WGS) entry which is preliminary data.</text>
</comment>
<dbReference type="Proteomes" id="UP000572754">
    <property type="component" value="Unassembled WGS sequence"/>
</dbReference>
<evidence type="ECO:0000313" key="1">
    <source>
        <dbReference type="EMBL" id="KAF5670344.1"/>
    </source>
</evidence>
<dbReference type="AlphaFoldDB" id="A0A8H5TDS0"/>
<name>A0A8H5TDS0_FUSCI</name>
<organism evidence="1 2">
    <name type="scientific">Fusarium circinatum</name>
    <name type="common">Pitch canker fungus</name>
    <name type="synonym">Gibberella circinata</name>
    <dbReference type="NCBI Taxonomy" id="48490"/>
    <lineage>
        <taxon>Eukaryota</taxon>
        <taxon>Fungi</taxon>
        <taxon>Dikarya</taxon>
        <taxon>Ascomycota</taxon>
        <taxon>Pezizomycotina</taxon>
        <taxon>Sordariomycetes</taxon>
        <taxon>Hypocreomycetidae</taxon>
        <taxon>Hypocreales</taxon>
        <taxon>Nectriaceae</taxon>
        <taxon>Fusarium</taxon>
        <taxon>Fusarium fujikuroi species complex</taxon>
    </lineage>
</organism>
<evidence type="ECO:0000313" key="2">
    <source>
        <dbReference type="Proteomes" id="UP000572754"/>
    </source>
</evidence>
<reference evidence="2" key="1">
    <citation type="journal article" date="2020" name="BMC Genomics">
        <title>Correction to: Identification and distribution of gene clusters required for synthesis of sphingolipid metabolism inhibitors in diverse species of the filamentous fungus Fusarium.</title>
        <authorList>
            <person name="Kim H.S."/>
            <person name="Lohmar J.M."/>
            <person name="Busman M."/>
            <person name="Brown D.W."/>
            <person name="Naumann T.A."/>
            <person name="Divon H.H."/>
            <person name="Lysoe E."/>
            <person name="Uhlig S."/>
            <person name="Proctor R.H."/>
        </authorList>
    </citation>
    <scope>NUCLEOTIDE SEQUENCE [LARGE SCALE GENOMIC DNA]</scope>
    <source>
        <strain evidence="2">NRRL 25331</strain>
    </source>
</reference>
<protein>
    <submittedName>
        <fullName evidence="1">Uncharacterized protein</fullName>
    </submittedName>
</protein>
<proteinExistence type="predicted"/>
<keyword evidence="2" id="KW-1185">Reference proteome</keyword>